<dbReference type="EMBL" id="GDKF01003253">
    <property type="protein sequence ID" value="JAT75369.1"/>
    <property type="molecule type" value="Transcribed_RNA"/>
</dbReference>
<feature type="non-terminal residue" evidence="3">
    <location>
        <position position="1"/>
    </location>
</feature>
<protein>
    <submittedName>
        <fullName evidence="3">Uncharacterized protein</fullName>
    </submittedName>
</protein>
<proteinExistence type="predicted"/>
<feature type="coiled-coil region" evidence="1">
    <location>
        <begin position="380"/>
        <end position="519"/>
    </location>
</feature>
<name>A0A1D2A816_AUXPR</name>
<evidence type="ECO:0000313" key="3">
    <source>
        <dbReference type="EMBL" id="JAT75369.1"/>
    </source>
</evidence>
<gene>
    <name evidence="3" type="ORF">g.56053</name>
</gene>
<reference evidence="3" key="1">
    <citation type="submission" date="2015-08" db="EMBL/GenBank/DDBJ databases">
        <authorList>
            <person name="Babu N.S."/>
            <person name="Beckwith C.J."/>
            <person name="Beseler K.G."/>
            <person name="Brison A."/>
            <person name="Carone J.V."/>
            <person name="Caskin T.P."/>
            <person name="Diamond M."/>
            <person name="Durham M.E."/>
            <person name="Foxe J.M."/>
            <person name="Go M."/>
            <person name="Henderson B.A."/>
            <person name="Jones I.B."/>
            <person name="McGettigan J.A."/>
            <person name="Micheletti S.J."/>
            <person name="Nasrallah M.E."/>
            <person name="Ortiz D."/>
            <person name="Piller C.R."/>
            <person name="Privatt S.R."/>
            <person name="Schneider S.L."/>
            <person name="Sharp S."/>
            <person name="Smith T.C."/>
            <person name="Stanton J.D."/>
            <person name="Ullery H.E."/>
            <person name="Wilson R.J."/>
            <person name="Serrano M.G."/>
            <person name="Buck G."/>
            <person name="Lee V."/>
            <person name="Wang Y."/>
            <person name="Carvalho R."/>
            <person name="Voegtly L."/>
            <person name="Shi R."/>
            <person name="Duckworth R."/>
            <person name="Johnson A."/>
            <person name="Loviza R."/>
            <person name="Walstead R."/>
            <person name="Shah Z."/>
            <person name="Kiflezghi M."/>
            <person name="Wade K."/>
            <person name="Ball S.L."/>
            <person name="Bradley K.W."/>
            <person name="Asai D.J."/>
            <person name="Bowman C.A."/>
            <person name="Russell D.A."/>
            <person name="Pope W.H."/>
            <person name="Jacobs-Sera D."/>
            <person name="Hendrix R.W."/>
            <person name="Hatfull G.F."/>
        </authorList>
    </citation>
    <scope>NUCLEOTIDE SEQUENCE</scope>
</reference>
<evidence type="ECO:0000256" key="1">
    <source>
        <dbReference type="SAM" id="Coils"/>
    </source>
</evidence>
<feature type="region of interest" description="Disordered" evidence="2">
    <location>
        <begin position="543"/>
        <end position="590"/>
    </location>
</feature>
<feature type="compositionally biased region" description="Polar residues" evidence="2">
    <location>
        <begin position="116"/>
        <end position="131"/>
    </location>
</feature>
<feature type="region of interest" description="Disordered" evidence="2">
    <location>
        <begin position="1"/>
        <end position="162"/>
    </location>
</feature>
<feature type="compositionally biased region" description="Polar residues" evidence="2">
    <location>
        <begin position="42"/>
        <end position="54"/>
    </location>
</feature>
<organism evidence="3">
    <name type="scientific">Auxenochlorella protothecoides</name>
    <name type="common">Green microalga</name>
    <name type="synonym">Chlorella protothecoides</name>
    <dbReference type="NCBI Taxonomy" id="3075"/>
    <lineage>
        <taxon>Eukaryota</taxon>
        <taxon>Viridiplantae</taxon>
        <taxon>Chlorophyta</taxon>
        <taxon>core chlorophytes</taxon>
        <taxon>Trebouxiophyceae</taxon>
        <taxon>Chlorellales</taxon>
        <taxon>Chlorellaceae</taxon>
        <taxon>Auxenochlorella</taxon>
    </lineage>
</organism>
<sequence length="590" mass="62659">LGTAPEQAHPESYDHIPAEAQSISAFLRPQASSMATAEKPSSDSGWASKVTSSVKKAVGMQSKDDSASSAPEVAGSLKKGAGAQAVPGSGKPSTLEIPEGPQASEAPATPGVTLHQPRQATSPGSVTSENAPTPGDKESEIGSPRSHAIQGERVQVERLGGPGEAALAAVGEGEEITTVDARPDFEVESMAAADVASIKQQEAALVAAQRQQELEEKEGELQRLKEQAETLEVDAEGLLAQASLEKLKVDQAEEKRAEIEGNEAALYGEAEAAEKERRAVVARARPIAAEAEARERDAAAVKAQAADTEYHAQVLEARSRALLAESEELKTLSESKAAEAELFAAELTIVEQEREEIAAKAASIHSGDLPARIQANQVEIGVLSARIKKLRDEIEWAEAEVRKVRADADDWQRIAARKKHETAGLTLRISEAREAARLALERSREAAEEARAPSEFAEAKYGEAAELAKRAEALEAEAAGRREEALAVLGDAAAPVALRQEKLREAAEAEAAARALEAHVVLVRGRVDRRLYESHVRTETAAVKRGEAGPLEAEVERARAETTQHEEAAEEYGAQAERHLEAGPAVVAAN</sequence>
<feature type="compositionally biased region" description="Basic and acidic residues" evidence="2">
    <location>
        <begin position="554"/>
        <end position="567"/>
    </location>
</feature>
<feature type="coiled-coil region" evidence="1">
    <location>
        <begin position="198"/>
        <end position="269"/>
    </location>
</feature>
<keyword evidence="1" id="KW-0175">Coiled coil</keyword>
<accession>A0A1D2A816</accession>
<dbReference type="AlphaFoldDB" id="A0A1D2A816"/>
<feature type="compositionally biased region" description="Basic and acidic residues" evidence="2">
    <location>
        <begin position="8"/>
        <end position="17"/>
    </location>
</feature>
<evidence type="ECO:0000256" key="2">
    <source>
        <dbReference type="SAM" id="MobiDB-lite"/>
    </source>
</evidence>